<evidence type="ECO:0000259" key="2">
    <source>
        <dbReference type="Pfam" id="PF13676"/>
    </source>
</evidence>
<feature type="domain" description="TIR" evidence="2">
    <location>
        <begin position="10"/>
        <end position="145"/>
    </location>
</feature>
<protein>
    <submittedName>
        <fullName evidence="3">Toll/interleukin-1 receptor domain-containing protein</fullName>
    </submittedName>
</protein>
<dbReference type="Pfam" id="PF13676">
    <property type="entry name" value="TIR_2"/>
    <property type="match status" value="1"/>
</dbReference>
<dbReference type="InterPro" id="IPR035897">
    <property type="entry name" value="Toll_tir_struct_dom_sf"/>
</dbReference>
<feature type="region of interest" description="Disordered" evidence="1">
    <location>
        <begin position="234"/>
        <end position="256"/>
    </location>
</feature>
<reference evidence="3" key="1">
    <citation type="submission" date="2022-06" db="EMBL/GenBank/DDBJ databases">
        <title>WGS of actinobacteria.</title>
        <authorList>
            <person name="Thawai C."/>
        </authorList>
    </citation>
    <scope>NUCLEOTIDE SEQUENCE</scope>
    <source>
        <strain evidence="3">AA8</strain>
    </source>
</reference>
<proteinExistence type="predicted"/>
<dbReference type="RefSeq" id="WP_240977007.1">
    <property type="nucleotide sequence ID" value="NZ_JAATER010000671.1"/>
</dbReference>
<accession>A0A9X2LGS2</accession>
<dbReference type="AlphaFoldDB" id="A0A9X2LGS2"/>
<dbReference type="GO" id="GO:0007165">
    <property type="term" value="P:signal transduction"/>
    <property type="evidence" value="ECO:0007669"/>
    <property type="project" value="InterPro"/>
</dbReference>
<organism evidence="3 4">
    <name type="scientific">Streptomyces telluris</name>
    <dbReference type="NCBI Taxonomy" id="2720021"/>
    <lineage>
        <taxon>Bacteria</taxon>
        <taxon>Bacillati</taxon>
        <taxon>Actinomycetota</taxon>
        <taxon>Actinomycetes</taxon>
        <taxon>Kitasatosporales</taxon>
        <taxon>Streptomycetaceae</taxon>
        <taxon>Streptomyces</taxon>
    </lineage>
</organism>
<dbReference type="Proteomes" id="UP001142374">
    <property type="component" value="Unassembled WGS sequence"/>
</dbReference>
<evidence type="ECO:0000313" key="4">
    <source>
        <dbReference type="Proteomes" id="UP001142374"/>
    </source>
</evidence>
<evidence type="ECO:0000313" key="3">
    <source>
        <dbReference type="EMBL" id="MCQ8771141.1"/>
    </source>
</evidence>
<comment type="caution">
    <text evidence="3">The sequence shown here is derived from an EMBL/GenBank/DDBJ whole genome shotgun (WGS) entry which is preliminary data.</text>
</comment>
<evidence type="ECO:0000256" key="1">
    <source>
        <dbReference type="SAM" id="MobiDB-lite"/>
    </source>
</evidence>
<gene>
    <name evidence="3" type="ORF">NQU55_15400</name>
</gene>
<dbReference type="InterPro" id="IPR000157">
    <property type="entry name" value="TIR_dom"/>
</dbReference>
<dbReference type="SUPFAM" id="SSF52200">
    <property type="entry name" value="Toll/Interleukin receptor TIR domain"/>
    <property type="match status" value="1"/>
</dbReference>
<feature type="compositionally biased region" description="Basic and acidic residues" evidence="1">
    <location>
        <begin position="244"/>
        <end position="256"/>
    </location>
</feature>
<sequence length="256" mass="28380">MRENIAMTGVFINYRTGDGEKTAALIDQELTRRFGREHIFRASKSIAPGQSYPEALLTTLRRSSLLLAVIGPDWTSFQSRLHDPEDWVRREIVEAFTCEVPVVPVLDGRKTDRLGKADLPPELERLADLQSIRFDTHETETGIRRIGDLVAEMVPGLHDLAESDRPSLEPGTVANSIGDVGGTAVQSRDFTGDVGTVVKGSRGPVHTGNGHIYQNSRHVSGDRHISGNGMTYFEGDNHGNIQHRFGEPDRREDESR</sequence>
<name>A0A9X2LGS2_9ACTN</name>
<keyword evidence="4" id="KW-1185">Reference proteome</keyword>
<feature type="region of interest" description="Disordered" evidence="1">
    <location>
        <begin position="199"/>
        <end position="218"/>
    </location>
</feature>
<dbReference type="Gene3D" id="3.40.50.10140">
    <property type="entry name" value="Toll/interleukin-1 receptor homology (TIR) domain"/>
    <property type="match status" value="1"/>
</dbReference>
<keyword evidence="3" id="KW-0675">Receptor</keyword>
<dbReference type="EMBL" id="JANIID010000012">
    <property type="protein sequence ID" value="MCQ8771141.1"/>
    <property type="molecule type" value="Genomic_DNA"/>
</dbReference>